<evidence type="ECO:0000313" key="2">
    <source>
        <dbReference type="EMBL" id="MBR7797434.1"/>
    </source>
</evidence>
<dbReference type="Proteomes" id="UP000675284">
    <property type="component" value="Unassembled WGS sequence"/>
</dbReference>
<proteinExistence type="predicted"/>
<accession>A0A941IA34</accession>
<organism evidence="2 3">
    <name type="scientific">Virgibacillus salarius</name>
    <dbReference type="NCBI Taxonomy" id="447199"/>
    <lineage>
        <taxon>Bacteria</taxon>
        <taxon>Bacillati</taxon>
        <taxon>Bacillota</taxon>
        <taxon>Bacilli</taxon>
        <taxon>Bacillales</taxon>
        <taxon>Bacillaceae</taxon>
        <taxon>Virgibacillus</taxon>
    </lineage>
</organism>
<reference evidence="2" key="1">
    <citation type="submission" date="2021-04" db="EMBL/GenBank/DDBJ databases">
        <title>Isolation and polyphasic classification of algal microorganism.</title>
        <authorList>
            <person name="Wang S."/>
        </authorList>
    </citation>
    <scope>NUCLEOTIDE SEQUENCE</scope>
    <source>
        <strain evidence="2">720a</strain>
    </source>
</reference>
<name>A0A941IA34_9BACI</name>
<gene>
    <name evidence="2" type="ORF">KCX74_15470</name>
</gene>
<dbReference type="EMBL" id="JAGSOT010000054">
    <property type="protein sequence ID" value="MBR7797434.1"/>
    <property type="molecule type" value="Genomic_DNA"/>
</dbReference>
<dbReference type="RefSeq" id="WP_026679787.1">
    <property type="nucleotide sequence ID" value="NZ_BAAACY010000063.1"/>
</dbReference>
<sequence>MLENNQNEQRLKEHVTKEIDSIRVPTGLKEEMWTQVQPVRKKRRIPSKVLPYIATLACVAVLIPLGLAVLPFNSEPTPSDVVTTQEEQIKTIETVLQNALNGPDAELKQIFNRDTSIEDSIQYDKERFKEYFANDTAYMEFVNSYGAVLMIIPIRNEYTLQVKDIKFEKTDSKEIIYNFSVEVLYQKEGSEKSDVEVVDGQANLNEDHKIERILIRLNDLWNAIEKN</sequence>
<evidence type="ECO:0000313" key="3">
    <source>
        <dbReference type="Proteomes" id="UP000675284"/>
    </source>
</evidence>
<feature type="transmembrane region" description="Helical" evidence="1">
    <location>
        <begin position="49"/>
        <end position="72"/>
    </location>
</feature>
<keyword evidence="1" id="KW-1133">Transmembrane helix</keyword>
<protein>
    <submittedName>
        <fullName evidence="2">Uncharacterized protein</fullName>
    </submittedName>
</protein>
<keyword evidence="3" id="KW-1185">Reference proteome</keyword>
<keyword evidence="1" id="KW-0472">Membrane</keyword>
<keyword evidence="1" id="KW-0812">Transmembrane</keyword>
<evidence type="ECO:0000256" key="1">
    <source>
        <dbReference type="SAM" id="Phobius"/>
    </source>
</evidence>
<dbReference type="AlphaFoldDB" id="A0A941IA34"/>
<comment type="caution">
    <text evidence="2">The sequence shown here is derived from an EMBL/GenBank/DDBJ whole genome shotgun (WGS) entry which is preliminary data.</text>
</comment>